<gene>
    <name evidence="1" type="ORF">MFLAVUS_008813</name>
</gene>
<accession>A0ABP9Z8B2</accession>
<evidence type="ECO:0000313" key="2">
    <source>
        <dbReference type="Proteomes" id="UP001473302"/>
    </source>
</evidence>
<dbReference type="CDD" id="cd13732">
    <property type="entry name" value="HFD_CENP-W"/>
    <property type="match status" value="1"/>
</dbReference>
<comment type="caution">
    <text evidence="1">The sequence shown here is derived from an EMBL/GenBank/DDBJ whole genome shotgun (WGS) entry which is preliminary data.</text>
</comment>
<sequence>MSVNRKAFRKHLEEVLGVEELDDKVDLLIYLDYVLFMEKLAQETEKEKRKGRKSKKTVVISTADVNKQVESVLNEFHG</sequence>
<dbReference type="EMBL" id="BAABUK010000025">
    <property type="protein sequence ID" value="GAA5815307.1"/>
    <property type="molecule type" value="Genomic_DNA"/>
</dbReference>
<dbReference type="Proteomes" id="UP001473302">
    <property type="component" value="Unassembled WGS sequence"/>
</dbReference>
<proteinExistence type="predicted"/>
<evidence type="ECO:0000313" key="1">
    <source>
        <dbReference type="EMBL" id="GAA5815307.1"/>
    </source>
</evidence>
<keyword evidence="2" id="KW-1185">Reference proteome</keyword>
<dbReference type="Gene3D" id="1.10.20.10">
    <property type="entry name" value="Histone, subunit A"/>
    <property type="match status" value="1"/>
</dbReference>
<organism evidence="1 2">
    <name type="scientific">Mucor flavus</name>
    <dbReference type="NCBI Taxonomy" id="439312"/>
    <lineage>
        <taxon>Eukaryota</taxon>
        <taxon>Fungi</taxon>
        <taxon>Fungi incertae sedis</taxon>
        <taxon>Mucoromycota</taxon>
        <taxon>Mucoromycotina</taxon>
        <taxon>Mucoromycetes</taxon>
        <taxon>Mucorales</taxon>
        <taxon>Mucorineae</taxon>
        <taxon>Mucoraceae</taxon>
        <taxon>Mucor</taxon>
    </lineage>
</organism>
<protein>
    <submittedName>
        <fullName evidence="1">Uncharacterized protein</fullName>
    </submittedName>
</protein>
<dbReference type="InterPro" id="IPR009072">
    <property type="entry name" value="Histone-fold"/>
</dbReference>
<reference evidence="1 2" key="1">
    <citation type="submission" date="2024-04" db="EMBL/GenBank/DDBJ databases">
        <title>genome sequences of Mucor flavus KT1a and Helicostylum pulchrum KT1b strains isolated from the surface of a dry-aged beef.</title>
        <authorList>
            <person name="Toyotome T."/>
            <person name="Hosono M."/>
            <person name="Torimaru M."/>
            <person name="Fukuda K."/>
            <person name="Mikami N."/>
        </authorList>
    </citation>
    <scope>NUCLEOTIDE SEQUENCE [LARGE SCALE GENOMIC DNA]</scope>
    <source>
        <strain evidence="1 2">KT1a</strain>
    </source>
</reference>
<name>A0ABP9Z8B2_9FUNG</name>